<feature type="non-terminal residue" evidence="1">
    <location>
        <position position="1"/>
    </location>
</feature>
<organism evidence="1 2">
    <name type="scientific">Exophiala aquamarina CBS 119918</name>
    <dbReference type="NCBI Taxonomy" id="1182545"/>
    <lineage>
        <taxon>Eukaryota</taxon>
        <taxon>Fungi</taxon>
        <taxon>Dikarya</taxon>
        <taxon>Ascomycota</taxon>
        <taxon>Pezizomycotina</taxon>
        <taxon>Eurotiomycetes</taxon>
        <taxon>Chaetothyriomycetidae</taxon>
        <taxon>Chaetothyriales</taxon>
        <taxon>Herpotrichiellaceae</taxon>
        <taxon>Exophiala</taxon>
    </lineage>
</organism>
<dbReference type="AlphaFoldDB" id="A0A072P7G2"/>
<evidence type="ECO:0000313" key="2">
    <source>
        <dbReference type="Proteomes" id="UP000027920"/>
    </source>
</evidence>
<keyword evidence="2" id="KW-1185">Reference proteome</keyword>
<dbReference type="GeneID" id="25283777"/>
<protein>
    <submittedName>
        <fullName evidence="1">Uncharacterized protein</fullName>
    </submittedName>
</protein>
<proteinExistence type="predicted"/>
<reference evidence="1 2" key="1">
    <citation type="submission" date="2013-03" db="EMBL/GenBank/DDBJ databases">
        <title>The Genome Sequence of Exophiala aquamarina CBS 119918.</title>
        <authorList>
            <consortium name="The Broad Institute Genomics Platform"/>
            <person name="Cuomo C."/>
            <person name="de Hoog S."/>
            <person name="Gorbushina A."/>
            <person name="Walker B."/>
            <person name="Young S.K."/>
            <person name="Zeng Q."/>
            <person name="Gargeya S."/>
            <person name="Fitzgerald M."/>
            <person name="Haas B."/>
            <person name="Abouelleil A."/>
            <person name="Allen A.W."/>
            <person name="Alvarado L."/>
            <person name="Arachchi H.M."/>
            <person name="Berlin A.M."/>
            <person name="Chapman S.B."/>
            <person name="Gainer-Dewar J."/>
            <person name="Goldberg J."/>
            <person name="Griggs A."/>
            <person name="Gujja S."/>
            <person name="Hansen M."/>
            <person name="Howarth C."/>
            <person name="Imamovic A."/>
            <person name="Ireland A."/>
            <person name="Larimer J."/>
            <person name="McCowan C."/>
            <person name="Murphy C."/>
            <person name="Pearson M."/>
            <person name="Poon T.W."/>
            <person name="Priest M."/>
            <person name="Roberts A."/>
            <person name="Saif S."/>
            <person name="Shea T."/>
            <person name="Sisk P."/>
            <person name="Sykes S."/>
            <person name="Wortman J."/>
            <person name="Nusbaum C."/>
            <person name="Birren B."/>
        </authorList>
    </citation>
    <scope>NUCLEOTIDE SEQUENCE [LARGE SCALE GENOMIC DNA]</scope>
    <source>
        <strain evidence="1 2">CBS 119918</strain>
    </source>
</reference>
<dbReference type="Proteomes" id="UP000027920">
    <property type="component" value="Unassembled WGS sequence"/>
</dbReference>
<dbReference type="HOGENOM" id="CLU_190851_0_0_1"/>
<comment type="caution">
    <text evidence="1">The sequence shown here is derived from an EMBL/GenBank/DDBJ whole genome shotgun (WGS) entry which is preliminary data.</text>
</comment>
<sequence length="64" mass="7055">LTLSSSYKSLPPKTRGMIGAALMLNASAMLLFSDQIEEALGLKSNVEQQQKLFQIQTIERETKG</sequence>
<accession>A0A072P7G2</accession>
<dbReference type="STRING" id="1182545.A0A072P7G2"/>
<dbReference type="VEuPathDB" id="FungiDB:A1O9_08867"/>
<evidence type="ECO:0000313" key="1">
    <source>
        <dbReference type="EMBL" id="KEF55213.1"/>
    </source>
</evidence>
<dbReference type="EMBL" id="AMGV01000008">
    <property type="protein sequence ID" value="KEF55213.1"/>
    <property type="molecule type" value="Genomic_DNA"/>
</dbReference>
<gene>
    <name evidence="1" type="ORF">A1O9_08867</name>
</gene>
<dbReference type="RefSeq" id="XP_013257803.1">
    <property type="nucleotide sequence ID" value="XM_013402349.1"/>
</dbReference>
<dbReference type="OrthoDB" id="2555959at2759"/>
<name>A0A072P7G2_9EURO</name>